<dbReference type="PROSITE" id="PS50203">
    <property type="entry name" value="CALPAIN_CAT"/>
    <property type="match status" value="1"/>
</dbReference>
<evidence type="ECO:0000256" key="6">
    <source>
        <dbReference type="PROSITE-ProRule" id="PRU00239"/>
    </source>
</evidence>
<dbReference type="PANTHER" id="PTHR10183:SF419">
    <property type="entry name" value="CALPAIN CLP-1"/>
    <property type="match status" value="1"/>
</dbReference>
<dbReference type="InterPro" id="IPR022682">
    <property type="entry name" value="Calpain_domain_III"/>
</dbReference>
<evidence type="ECO:0000256" key="2">
    <source>
        <dbReference type="ARBA" id="ARBA00022670"/>
    </source>
</evidence>
<dbReference type="FunFam" id="2.60.120.380:FF:000002">
    <property type="entry name" value="calpain-3 isoform X1"/>
    <property type="match status" value="1"/>
</dbReference>
<name>A0A7E4URJ0_PANRE</name>
<dbReference type="WBParaSite" id="Pan_g11986.t1">
    <property type="protein sequence ID" value="Pan_g11986.t1"/>
    <property type="gene ID" value="Pan_g11986"/>
</dbReference>
<accession>A0A7E4URJ0</accession>
<dbReference type="InterPro" id="IPR033883">
    <property type="entry name" value="C2_III"/>
</dbReference>
<reference evidence="10" key="2">
    <citation type="submission" date="2020-10" db="UniProtKB">
        <authorList>
            <consortium name="WormBaseParasite"/>
        </authorList>
    </citation>
    <scope>IDENTIFICATION</scope>
</reference>
<sequence length="750" mass="83858">MSDEEYYEEGDYDGNEGNEGEYEGEEGSGGYYDEGAGYEEYPEDSGEYQPPPYGQNPPQNEFEQFEQEVDEIEGEFHDEAEPAVDDYEQQDDDFQDYDGENQGYEYEDAPNEEIEDDGHDEISSAAQNYADDGEPSAPHPHFDFGTLVKGALDGFGGGSIGDIMGHIGNISGGGGGITNILASGAVSGIASTLIAQAAGRFLHVNPETGQLIGSIAGNILFHMGGKHNSLSDIGKLVLENIMSGKFKRKVQPFVNPRPGMPSFNLDFATERDRCIRERILFEDPEFPAADSSIYYSKRPKQQISWMRPGEILDDPQLIVSHQSRFDVVQGALGDCWLLAAAANLTLRDELFYRVVPPDQSFTENYAGIFHFQFWRYGKWVDVVIDDRLPTVNGELIYMHSDQKNEFWSALLEKAYAKLYGSYEALKGGSTAEALEDFTGGLIEYFDIKEVPKEHLLAVLVRGFQMGSLFGCSIDADPNVTEARMSNGLVRGHAYSITALQTVNGPYGQTVILRIRNPWGNDQEWNGPWSDESSEWNYVSAEQRESIKLVQRNDGEFWMSFDDFYTNFEQMENCNLGPEVMDEISQMTGVQTVAEEQPWTNFEADGAWSSRAGTAGGCRNNIDTFANNPQFNTAFSVASNTLEHDGKCTIITAVLQKYRRELRSEGLDTLPIGFVVYQIDGDYGPQKRSFFEQSKPVAKNPAFINLREVTARFRLRPGNYVIVPSTYDPDEDAEFLIRVYCNGTVRAQQVQ</sequence>
<protein>
    <submittedName>
        <fullName evidence="10">Calpain catalytic domain-containing protein</fullName>
    </submittedName>
</protein>
<dbReference type="FunFam" id="3.90.70.10:FF:000001">
    <property type="entry name" value="Calpain-1 catalytic subunit"/>
    <property type="match status" value="1"/>
</dbReference>
<evidence type="ECO:0000256" key="4">
    <source>
        <dbReference type="ARBA" id="ARBA00022807"/>
    </source>
</evidence>
<feature type="region of interest" description="Disordered" evidence="7">
    <location>
        <begin position="1"/>
        <end position="85"/>
    </location>
</feature>
<evidence type="ECO:0000256" key="3">
    <source>
        <dbReference type="ARBA" id="ARBA00022801"/>
    </source>
</evidence>
<evidence type="ECO:0000259" key="8">
    <source>
        <dbReference type="PROSITE" id="PS50203"/>
    </source>
</evidence>
<feature type="active site" evidence="5 6">
    <location>
        <position position="492"/>
    </location>
</feature>
<dbReference type="CDD" id="cd00214">
    <property type="entry name" value="Calpain_III"/>
    <property type="match status" value="1"/>
</dbReference>
<dbReference type="Gene3D" id="3.90.70.10">
    <property type="entry name" value="Cysteine proteinases"/>
    <property type="match status" value="1"/>
</dbReference>
<evidence type="ECO:0000313" key="9">
    <source>
        <dbReference type="Proteomes" id="UP000492821"/>
    </source>
</evidence>
<keyword evidence="2 6" id="KW-0645">Protease</keyword>
<dbReference type="AlphaFoldDB" id="A0A7E4URJ0"/>
<keyword evidence="4 6" id="KW-0788">Thiol protease</keyword>
<evidence type="ECO:0000313" key="10">
    <source>
        <dbReference type="WBParaSite" id="Pan_g11986.t1"/>
    </source>
</evidence>
<feature type="compositionally biased region" description="Acidic residues" evidence="7">
    <location>
        <begin position="36"/>
        <end position="46"/>
    </location>
</feature>
<dbReference type="SUPFAM" id="SSF54001">
    <property type="entry name" value="Cysteine proteinases"/>
    <property type="match status" value="1"/>
</dbReference>
<organism evidence="9 10">
    <name type="scientific">Panagrellus redivivus</name>
    <name type="common">Microworm</name>
    <dbReference type="NCBI Taxonomy" id="6233"/>
    <lineage>
        <taxon>Eukaryota</taxon>
        <taxon>Metazoa</taxon>
        <taxon>Ecdysozoa</taxon>
        <taxon>Nematoda</taxon>
        <taxon>Chromadorea</taxon>
        <taxon>Rhabditida</taxon>
        <taxon>Tylenchina</taxon>
        <taxon>Panagrolaimomorpha</taxon>
        <taxon>Panagrolaimoidea</taxon>
        <taxon>Panagrolaimidae</taxon>
        <taxon>Panagrellus</taxon>
    </lineage>
</organism>
<keyword evidence="9" id="KW-1185">Reference proteome</keyword>
<dbReference type="GO" id="GO:0004198">
    <property type="term" value="F:calcium-dependent cysteine-type endopeptidase activity"/>
    <property type="evidence" value="ECO:0007669"/>
    <property type="project" value="InterPro"/>
</dbReference>
<dbReference type="Pfam" id="PF00648">
    <property type="entry name" value="Peptidase_C2"/>
    <property type="match status" value="1"/>
</dbReference>
<dbReference type="PROSITE" id="PS00139">
    <property type="entry name" value="THIOL_PROTEASE_CYS"/>
    <property type="match status" value="1"/>
</dbReference>
<dbReference type="InterPro" id="IPR022684">
    <property type="entry name" value="Calpain_cysteine_protease"/>
</dbReference>
<dbReference type="GO" id="GO:0006508">
    <property type="term" value="P:proteolysis"/>
    <property type="evidence" value="ECO:0007669"/>
    <property type="project" value="UniProtKB-KW"/>
</dbReference>
<feature type="active site" evidence="5 6">
    <location>
        <position position="335"/>
    </location>
</feature>
<dbReference type="GO" id="GO:0005737">
    <property type="term" value="C:cytoplasm"/>
    <property type="evidence" value="ECO:0007669"/>
    <property type="project" value="TreeGrafter"/>
</dbReference>
<dbReference type="PRINTS" id="PR00704">
    <property type="entry name" value="CALPAIN"/>
</dbReference>
<reference evidence="9" key="1">
    <citation type="journal article" date="2013" name="Genetics">
        <title>The draft genome and transcriptome of Panagrellus redivivus are shaped by the harsh demands of a free-living lifestyle.</title>
        <authorList>
            <person name="Srinivasan J."/>
            <person name="Dillman A.R."/>
            <person name="Macchietto M.G."/>
            <person name="Heikkinen L."/>
            <person name="Lakso M."/>
            <person name="Fracchia K.M."/>
            <person name="Antoshechkin I."/>
            <person name="Mortazavi A."/>
            <person name="Wong G."/>
            <person name="Sternberg P.W."/>
        </authorList>
    </citation>
    <scope>NUCLEOTIDE SEQUENCE [LARGE SCALE GENOMIC DNA]</scope>
    <source>
        <strain evidence="9">MT8872</strain>
    </source>
</reference>
<comment type="similarity">
    <text evidence="1">Belongs to the peptidase C2 family.</text>
</comment>
<proteinExistence type="inferred from homology"/>
<dbReference type="InterPro" id="IPR038765">
    <property type="entry name" value="Papain-like_cys_pep_sf"/>
</dbReference>
<dbReference type="SMART" id="SM00720">
    <property type="entry name" value="calpain_III"/>
    <property type="match status" value="1"/>
</dbReference>
<keyword evidence="3 6" id="KW-0378">Hydrolase</keyword>
<dbReference type="Gene3D" id="2.60.120.380">
    <property type="match status" value="1"/>
</dbReference>
<evidence type="ECO:0000256" key="1">
    <source>
        <dbReference type="ARBA" id="ARBA00007623"/>
    </source>
</evidence>
<dbReference type="Proteomes" id="UP000492821">
    <property type="component" value="Unassembled WGS sequence"/>
</dbReference>
<dbReference type="PANTHER" id="PTHR10183">
    <property type="entry name" value="CALPAIN"/>
    <property type="match status" value="1"/>
</dbReference>
<evidence type="ECO:0000256" key="5">
    <source>
        <dbReference type="PIRSR" id="PIRSR622684-1"/>
    </source>
</evidence>
<dbReference type="InterPro" id="IPR022683">
    <property type="entry name" value="Calpain_III"/>
</dbReference>
<feature type="compositionally biased region" description="Acidic residues" evidence="7">
    <location>
        <begin position="1"/>
        <end position="26"/>
    </location>
</feature>
<dbReference type="Pfam" id="PF01067">
    <property type="entry name" value="Calpain_III"/>
    <property type="match status" value="1"/>
</dbReference>
<dbReference type="CDD" id="cd00044">
    <property type="entry name" value="CysPc"/>
    <property type="match status" value="1"/>
</dbReference>
<feature type="active site" evidence="5 6">
    <location>
        <position position="516"/>
    </location>
</feature>
<dbReference type="InterPro" id="IPR036213">
    <property type="entry name" value="Calpain_III_sf"/>
</dbReference>
<feature type="domain" description="Calpain catalytic" evidence="8">
    <location>
        <begin position="280"/>
        <end position="576"/>
    </location>
</feature>
<evidence type="ECO:0000256" key="7">
    <source>
        <dbReference type="SAM" id="MobiDB-lite"/>
    </source>
</evidence>
<dbReference type="SMART" id="SM00230">
    <property type="entry name" value="CysPc"/>
    <property type="match status" value="1"/>
</dbReference>
<feature type="compositionally biased region" description="Acidic residues" evidence="7">
    <location>
        <begin position="63"/>
        <end position="73"/>
    </location>
</feature>
<dbReference type="InterPro" id="IPR001300">
    <property type="entry name" value="Peptidase_C2_calpain_cat"/>
</dbReference>
<dbReference type="InterPro" id="IPR000169">
    <property type="entry name" value="Pept_cys_AS"/>
</dbReference>
<dbReference type="SUPFAM" id="SSF49758">
    <property type="entry name" value="Calpain large subunit, middle domain (domain III)"/>
    <property type="match status" value="1"/>
</dbReference>